<comment type="catalytic activity">
    <reaction evidence="6">
        <text>L-threonyl-[protein] + ATP = O-phospho-L-threonyl-[protein] + ADP + H(+)</text>
        <dbReference type="Rhea" id="RHEA:46608"/>
        <dbReference type="Rhea" id="RHEA-COMP:11060"/>
        <dbReference type="Rhea" id="RHEA-COMP:11605"/>
        <dbReference type="ChEBI" id="CHEBI:15378"/>
        <dbReference type="ChEBI" id="CHEBI:30013"/>
        <dbReference type="ChEBI" id="CHEBI:30616"/>
        <dbReference type="ChEBI" id="CHEBI:61977"/>
        <dbReference type="ChEBI" id="CHEBI:456216"/>
        <dbReference type="EC" id="2.7.11.1"/>
    </reaction>
</comment>
<feature type="binding site" evidence="9">
    <location>
        <begin position="18"/>
        <end position="20"/>
    </location>
    <ligand>
        <name>ATP</name>
        <dbReference type="ChEBI" id="CHEBI:30616"/>
    </ligand>
</feature>
<feature type="binding site" evidence="9">
    <location>
        <position position="82"/>
    </location>
    <ligand>
        <name>ATP</name>
        <dbReference type="ChEBI" id="CHEBI:30616"/>
    </ligand>
</feature>
<feature type="binding site" evidence="9">
    <location>
        <begin position="68"/>
        <end position="69"/>
    </location>
    <ligand>
        <name>ATP</name>
        <dbReference type="ChEBI" id="CHEBI:30616"/>
    </ligand>
</feature>
<dbReference type="AlphaFoldDB" id="A0A0A9XL57"/>
<proteinExistence type="predicted"/>
<dbReference type="InterPro" id="IPR011009">
    <property type="entry name" value="Kinase-like_dom_sf"/>
</dbReference>
<dbReference type="SMART" id="SM00220">
    <property type="entry name" value="S_TKc"/>
    <property type="match status" value="1"/>
</dbReference>
<evidence type="ECO:0000256" key="6">
    <source>
        <dbReference type="ARBA" id="ARBA00047899"/>
    </source>
</evidence>
<sequence>MHDYFATDDNRQFILILDIARYGDLLNLLISNPNCLSEDDSREIFRQLLDAVDYLHSQGVVHRDIKPENILITDEKTVKITDFGLSKFVQPGSFLKTICGTPQYLAPEVLSHLPIAKASMKDKDHADTIDSTKQDISNYDKAVDLWSLGVILFI</sequence>
<evidence type="ECO:0000259" key="11">
    <source>
        <dbReference type="PROSITE" id="PS50011"/>
    </source>
</evidence>
<dbReference type="Pfam" id="PF00069">
    <property type="entry name" value="Pkinase"/>
    <property type="match status" value="1"/>
</dbReference>
<name>A0A0A9XL57_LYGHE</name>
<dbReference type="PROSITE" id="PS00108">
    <property type="entry name" value="PROTEIN_KINASE_ST"/>
    <property type="match status" value="1"/>
</dbReference>
<protein>
    <submittedName>
        <fullName evidence="12">Putative serine/threonine-protein kinase fhkA</fullName>
    </submittedName>
</protein>
<dbReference type="PROSITE" id="PS50011">
    <property type="entry name" value="PROTEIN_KINASE_DOM"/>
    <property type="match status" value="1"/>
</dbReference>
<dbReference type="GO" id="GO:0004674">
    <property type="term" value="F:protein serine/threonine kinase activity"/>
    <property type="evidence" value="ECO:0007669"/>
    <property type="project" value="UniProtKB-KW"/>
</dbReference>
<keyword evidence="1" id="KW-0723">Serine/threonine-protein kinase</keyword>
<keyword evidence="3 9" id="KW-0547">Nucleotide-binding</keyword>
<feature type="cross-link" description="Glycyl lysine isopeptide (Lys-Gly) (interchain with G-Cter in SUMO2)" evidence="10">
    <location>
        <position position="66"/>
    </location>
</feature>
<dbReference type="InterPro" id="IPR030616">
    <property type="entry name" value="Aur-like"/>
</dbReference>
<dbReference type="InterPro" id="IPR000719">
    <property type="entry name" value="Prot_kinase_dom"/>
</dbReference>
<evidence type="ECO:0000256" key="7">
    <source>
        <dbReference type="ARBA" id="ARBA00048679"/>
    </source>
</evidence>
<reference evidence="12" key="1">
    <citation type="journal article" date="2014" name="PLoS ONE">
        <title>Transcriptome-Based Identification of ABC Transporters in the Western Tarnished Plant Bug Lygus hesperus.</title>
        <authorList>
            <person name="Hull J.J."/>
            <person name="Chaney K."/>
            <person name="Geib S.M."/>
            <person name="Fabrick J.A."/>
            <person name="Brent C.S."/>
            <person name="Walsh D."/>
            <person name="Lavine L.C."/>
        </authorList>
    </citation>
    <scope>NUCLEOTIDE SEQUENCE</scope>
</reference>
<evidence type="ECO:0000256" key="4">
    <source>
        <dbReference type="ARBA" id="ARBA00022777"/>
    </source>
</evidence>
<evidence type="ECO:0000256" key="5">
    <source>
        <dbReference type="ARBA" id="ARBA00022840"/>
    </source>
</evidence>
<keyword evidence="2" id="KW-0808">Transferase</keyword>
<dbReference type="Gene3D" id="1.10.510.10">
    <property type="entry name" value="Transferase(Phosphotransferase) domain 1"/>
    <property type="match status" value="1"/>
</dbReference>
<evidence type="ECO:0000256" key="8">
    <source>
        <dbReference type="PIRSR" id="PIRSR630616-1"/>
    </source>
</evidence>
<dbReference type="SUPFAM" id="SSF56112">
    <property type="entry name" value="Protein kinase-like (PK-like)"/>
    <property type="match status" value="1"/>
</dbReference>
<evidence type="ECO:0000256" key="2">
    <source>
        <dbReference type="ARBA" id="ARBA00022679"/>
    </source>
</evidence>
<feature type="active site" description="Proton acceptor" evidence="8">
    <location>
        <position position="64"/>
    </location>
</feature>
<evidence type="ECO:0000256" key="3">
    <source>
        <dbReference type="ARBA" id="ARBA00022741"/>
    </source>
</evidence>
<gene>
    <name evidence="12" type="primary">fhkA_1</name>
    <name evidence="12" type="ORF">CM83_1140</name>
</gene>
<organism evidence="12">
    <name type="scientific">Lygus hesperus</name>
    <name type="common">Western plant bug</name>
    <dbReference type="NCBI Taxonomy" id="30085"/>
    <lineage>
        <taxon>Eukaryota</taxon>
        <taxon>Metazoa</taxon>
        <taxon>Ecdysozoa</taxon>
        <taxon>Arthropoda</taxon>
        <taxon>Hexapoda</taxon>
        <taxon>Insecta</taxon>
        <taxon>Pterygota</taxon>
        <taxon>Neoptera</taxon>
        <taxon>Paraneoptera</taxon>
        <taxon>Hemiptera</taxon>
        <taxon>Heteroptera</taxon>
        <taxon>Panheteroptera</taxon>
        <taxon>Cimicomorpha</taxon>
        <taxon>Miridae</taxon>
        <taxon>Mirini</taxon>
        <taxon>Lygus</taxon>
    </lineage>
</organism>
<reference evidence="12" key="2">
    <citation type="submission" date="2014-07" db="EMBL/GenBank/DDBJ databases">
        <authorList>
            <person name="Hull J."/>
        </authorList>
    </citation>
    <scope>NUCLEOTIDE SEQUENCE</scope>
</reference>
<feature type="domain" description="Protein kinase" evidence="11">
    <location>
        <begin position="1"/>
        <end position="154"/>
    </location>
</feature>
<dbReference type="EMBL" id="GBHO01022935">
    <property type="protein sequence ID" value="JAG20669.1"/>
    <property type="molecule type" value="Transcribed_RNA"/>
</dbReference>
<evidence type="ECO:0000313" key="12">
    <source>
        <dbReference type="EMBL" id="JAG20669.1"/>
    </source>
</evidence>
<evidence type="ECO:0000256" key="1">
    <source>
        <dbReference type="ARBA" id="ARBA00022527"/>
    </source>
</evidence>
<keyword evidence="5 9" id="KW-0067">ATP-binding</keyword>
<dbReference type="PANTHER" id="PTHR24350">
    <property type="entry name" value="SERINE/THREONINE-PROTEIN KINASE IAL-RELATED"/>
    <property type="match status" value="1"/>
</dbReference>
<evidence type="ECO:0000256" key="10">
    <source>
        <dbReference type="PIRSR" id="PIRSR630616-3"/>
    </source>
</evidence>
<evidence type="ECO:0000256" key="9">
    <source>
        <dbReference type="PIRSR" id="PIRSR630616-2"/>
    </source>
</evidence>
<dbReference type="GO" id="GO:0005524">
    <property type="term" value="F:ATP binding"/>
    <property type="evidence" value="ECO:0007669"/>
    <property type="project" value="UniProtKB-KW"/>
</dbReference>
<comment type="catalytic activity">
    <reaction evidence="7">
        <text>L-seryl-[protein] + ATP = O-phospho-L-seryl-[protein] + ADP + H(+)</text>
        <dbReference type="Rhea" id="RHEA:17989"/>
        <dbReference type="Rhea" id="RHEA-COMP:9863"/>
        <dbReference type="Rhea" id="RHEA-COMP:11604"/>
        <dbReference type="ChEBI" id="CHEBI:15378"/>
        <dbReference type="ChEBI" id="CHEBI:29999"/>
        <dbReference type="ChEBI" id="CHEBI:30616"/>
        <dbReference type="ChEBI" id="CHEBI:83421"/>
        <dbReference type="ChEBI" id="CHEBI:456216"/>
        <dbReference type="EC" id="2.7.11.1"/>
    </reaction>
</comment>
<keyword evidence="4 12" id="KW-0418">Kinase</keyword>
<dbReference type="InterPro" id="IPR008271">
    <property type="entry name" value="Ser/Thr_kinase_AS"/>
</dbReference>
<accession>A0A0A9XL57</accession>